<comment type="caution">
    <text evidence="1">The sequence shown here is derived from an EMBL/GenBank/DDBJ whole genome shotgun (WGS) entry which is preliminary data.</text>
</comment>
<dbReference type="PANTHER" id="PTHR33116:SF86">
    <property type="entry name" value="REVERSE TRANSCRIPTASE DOMAIN-CONTAINING PROTEIN"/>
    <property type="match status" value="1"/>
</dbReference>
<proteinExistence type="predicted"/>
<name>A0A5B6WEY2_9ROSI</name>
<dbReference type="AlphaFoldDB" id="A0A5B6WEY2"/>
<organism evidence="1 2">
    <name type="scientific">Gossypium australe</name>
    <dbReference type="NCBI Taxonomy" id="47621"/>
    <lineage>
        <taxon>Eukaryota</taxon>
        <taxon>Viridiplantae</taxon>
        <taxon>Streptophyta</taxon>
        <taxon>Embryophyta</taxon>
        <taxon>Tracheophyta</taxon>
        <taxon>Spermatophyta</taxon>
        <taxon>Magnoliopsida</taxon>
        <taxon>eudicotyledons</taxon>
        <taxon>Gunneridae</taxon>
        <taxon>Pentapetalae</taxon>
        <taxon>rosids</taxon>
        <taxon>malvids</taxon>
        <taxon>Malvales</taxon>
        <taxon>Malvaceae</taxon>
        <taxon>Malvoideae</taxon>
        <taxon>Gossypium</taxon>
    </lineage>
</organism>
<dbReference type="GO" id="GO:0003964">
    <property type="term" value="F:RNA-directed DNA polymerase activity"/>
    <property type="evidence" value="ECO:0007669"/>
    <property type="project" value="UniProtKB-KW"/>
</dbReference>
<evidence type="ECO:0000313" key="2">
    <source>
        <dbReference type="Proteomes" id="UP000325315"/>
    </source>
</evidence>
<protein>
    <submittedName>
        <fullName evidence="1">Reverse transcriptase</fullName>
    </submittedName>
</protein>
<dbReference type="PANTHER" id="PTHR33116">
    <property type="entry name" value="REVERSE TRANSCRIPTASE ZINC-BINDING DOMAIN-CONTAINING PROTEIN-RELATED-RELATED"/>
    <property type="match status" value="1"/>
</dbReference>
<reference evidence="2" key="1">
    <citation type="journal article" date="2019" name="Plant Biotechnol. J.">
        <title>Genome sequencing of the Australian wild diploid species Gossypium australe highlights disease resistance and delayed gland morphogenesis.</title>
        <authorList>
            <person name="Cai Y."/>
            <person name="Cai X."/>
            <person name="Wang Q."/>
            <person name="Wang P."/>
            <person name="Zhang Y."/>
            <person name="Cai C."/>
            <person name="Xu Y."/>
            <person name="Wang K."/>
            <person name="Zhou Z."/>
            <person name="Wang C."/>
            <person name="Geng S."/>
            <person name="Li B."/>
            <person name="Dong Q."/>
            <person name="Hou Y."/>
            <person name="Wang H."/>
            <person name="Ai P."/>
            <person name="Liu Z."/>
            <person name="Yi F."/>
            <person name="Sun M."/>
            <person name="An G."/>
            <person name="Cheng J."/>
            <person name="Zhang Y."/>
            <person name="Shi Q."/>
            <person name="Xie Y."/>
            <person name="Shi X."/>
            <person name="Chang Y."/>
            <person name="Huang F."/>
            <person name="Chen Y."/>
            <person name="Hong S."/>
            <person name="Mi L."/>
            <person name="Sun Q."/>
            <person name="Zhang L."/>
            <person name="Zhou B."/>
            <person name="Peng R."/>
            <person name="Zhang X."/>
            <person name="Liu F."/>
        </authorList>
    </citation>
    <scope>NUCLEOTIDE SEQUENCE [LARGE SCALE GENOMIC DNA]</scope>
    <source>
        <strain evidence="2">cv. PA1801</strain>
    </source>
</reference>
<accession>A0A5B6WEY2</accession>
<dbReference type="Proteomes" id="UP000325315">
    <property type="component" value="Unassembled WGS sequence"/>
</dbReference>
<evidence type="ECO:0000313" key="1">
    <source>
        <dbReference type="EMBL" id="KAA3480210.1"/>
    </source>
</evidence>
<keyword evidence="1" id="KW-0808">Transferase</keyword>
<sequence length="229" mass="25570">MAALHGQLWGVRINRYTPIFTHLLFVDDSMIFGEASLEGVNASKRVLDKYANNSGQVVNFDKFETFLSANVTQEKIMEVCQVLGVHSIDNLEKCLGLPSIVGKNKRGAFRGLKEKCMSRLNSWSSKALSIGGREVLIKSGARGNDGSVLVVEIGKNEGDALRLIKNPCSLSARLNRLPKHKFSRVESRHKSFYDLEKHLECKRFAEVEAKIEDWDGINGVYLGRASLRC</sequence>
<keyword evidence="1" id="KW-0695">RNA-directed DNA polymerase</keyword>
<gene>
    <name evidence="1" type="ORF">EPI10_020660</name>
</gene>
<keyword evidence="1" id="KW-0548">Nucleotidyltransferase</keyword>
<keyword evidence="2" id="KW-1185">Reference proteome</keyword>
<dbReference type="EMBL" id="SMMG02000003">
    <property type="protein sequence ID" value="KAA3480210.1"/>
    <property type="molecule type" value="Genomic_DNA"/>
</dbReference>
<dbReference type="OrthoDB" id="1936608at2759"/>